<dbReference type="AlphaFoldDB" id="A0A3B0US42"/>
<accession>A0A3B0US42</accession>
<evidence type="ECO:0000313" key="2">
    <source>
        <dbReference type="EMBL" id="VAW33921.1"/>
    </source>
</evidence>
<organism evidence="2">
    <name type="scientific">hydrothermal vent metagenome</name>
    <dbReference type="NCBI Taxonomy" id="652676"/>
    <lineage>
        <taxon>unclassified sequences</taxon>
        <taxon>metagenomes</taxon>
        <taxon>ecological metagenomes</taxon>
    </lineage>
</organism>
<dbReference type="EMBL" id="UOEW01000048">
    <property type="protein sequence ID" value="VAW33921.1"/>
    <property type="molecule type" value="Genomic_DNA"/>
</dbReference>
<sequence>MDNSRNIYLEEISSLEESVTSAIELINRYENENIALKHKMESLINEKSLLLQKNDQARNRLESMITRLKSLEQQSA</sequence>
<dbReference type="NCBIfam" id="TIGR02449">
    <property type="entry name" value="TIGR02449 family protein"/>
    <property type="match status" value="1"/>
</dbReference>
<feature type="coiled-coil region" evidence="1">
    <location>
        <begin position="12"/>
        <end position="74"/>
    </location>
</feature>
<evidence type="ECO:0000256" key="1">
    <source>
        <dbReference type="SAM" id="Coils"/>
    </source>
</evidence>
<keyword evidence="1" id="KW-0175">Coiled coil</keyword>
<reference evidence="2" key="1">
    <citation type="submission" date="2018-06" db="EMBL/GenBank/DDBJ databases">
        <authorList>
            <person name="Zhirakovskaya E."/>
        </authorList>
    </citation>
    <scope>NUCLEOTIDE SEQUENCE</scope>
</reference>
<dbReference type="InterPro" id="IPR012662">
    <property type="entry name" value="CHP02449"/>
</dbReference>
<protein>
    <recommendedName>
        <fullName evidence="3">TIGR02449 family protein</fullName>
    </recommendedName>
</protein>
<name>A0A3B0US42_9ZZZZ</name>
<proteinExistence type="predicted"/>
<gene>
    <name evidence="2" type="ORF">MNBD_GAMMA01-746</name>
</gene>
<evidence type="ECO:0008006" key="3">
    <source>
        <dbReference type="Google" id="ProtNLM"/>
    </source>
</evidence>